<proteinExistence type="predicted"/>
<keyword evidence="2" id="KW-1185">Reference proteome</keyword>
<name>A0A3G1KMK7_FORW1</name>
<dbReference type="KEGG" id="fwa:DCMF_01800"/>
<dbReference type="AlphaFoldDB" id="A0A3G1KMK7"/>
<gene>
    <name evidence="1" type="ORF">DCMF_01800</name>
</gene>
<evidence type="ECO:0000313" key="1">
    <source>
        <dbReference type="EMBL" id="ATW23691.1"/>
    </source>
</evidence>
<evidence type="ECO:0000313" key="2">
    <source>
        <dbReference type="Proteomes" id="UP000323521"/>
    </source>
</evidence>
<organism evidence="1 2">
    <name type="scientific">Formimonas warabiya</name>
    <dbReference type="NCBI Taxonomy" id="1761012"/>
    <lineage>
        <taxon>Bacteria</taxon>
        <taxon>Bacillati</taxon>
        <taxon>Bacillota</taxon>
        <taxon>Clostridia</taxon>
        <taxon>Eubacteriales</taxon>
        <taxon>Peptococcaceae</taxon>
        <taxon>Candidatus Formimonas</taxon>
    </lineage>
</organism>
<reference evidence="1 2" key="1">
    <citation type="submission" date="2016-10" db="EMBL/GenBank/DDBJ databases">
        <title>Complete Genome Sequence of Peptococcaceae strain DCMF.</title>
        <authorList>
            <person name="Edwards R.J."/>
            <person name="Holland S.I."/>
            <person name="Deshpande N.P."/>
            <person name="Wong Y.K."/>
            <person name="Ertan H."/>
            <person name="Manefield M."/>
            <person name="Russell T.L."/>
            <person name="Lee M.J."/>
        </authorList>
    </citation>
    <scope>NUCLEOTIDE SEQUENCE [LARGE SCALE GENOMIC DNA]</scope>
    <source>
        <strain evidence="1 2">DCMF</strain>
    </source>
</reference>
<dbReference type="EMBL" id="CP017634">
    <property type="protein sequence ID" value="ATW23691.1"/>
    <property type="molecule type" value="Genomic_DNA"/>
</dbReference>
<sequence>MGFLGDPEKEKDPEGINLRSKKEFQAICLVFLLFKEKISLFREHFLIFLVKRMIGKTGPEK</sequence>
<accession>A0A3G1KMK7</accession>
<dbReference type="Proteomes" id="UP000323521">
    <property type="component" value="Chromosome"/>
</dbReference>
<protein>
    <submittedName>
        <fullName evidence="1">Uncharacterized protein</fullName>
    </submittedName>
</protein>